<dbReference type="InterPro" id="IPR010982">
    <property type="entry name" value="Lambda_DNA-bd_dom_sf"/>
</dbReference>
<evidence type="ECO:0000313" key="3">
    <source>
        <dbReference type="EMBL" id="RUT11550.1"/>
    </source>
</evidence>
<evidence type="ECO:0000259" key="2">
    <source>
        <dbReference type="PROSITE" id="PS50943"/>
    </source>
</evidence>
<accession>A0AB37UJM6</accession>
<dbReference type="AlphaFoldDB" id="A0AB37UJM6"/>
<feature type="domain" description="HTH cro/C1-type" evidence="2">
    <location>
        <begin position="14"/>
        <end position="68"/>
    </location>
</feature>
<reference evidence="3 4" key="1">
    <citation type="journal article" date="2019" name="Genome Biol. Evol.">
        <title>Day and night: Metabolic profiles and evolutionary relationships of six axenic non-marine cyanobacteria.</title>
        <authorList>
            <person name="Will S.E."/>
            <person name="Henke P."/>
            <person name="Boedeker C."/>
            <person name="Huang S."/>
            <person name="Brinkmann H."/>
            <person name="Rohde M."/>
            <person name="Jarek M."/>
            <person name="Friedl T."/>
            <person name="Seufert S."/>
            <person name="Schumacher M."/>
            <person name="Overmann J."/>
            <person name="Neumann-Schaal M."/>
            <person name="Petersen J."/>
        </authorList>
    </citation>
    <scope>NUCLEOTIDE SEQUENCE [LARGE SCALE GENOMIC DNA]</scope>
    <source>
        <strain evidence="3 4">SAG 39.79</strain>
    </source>
</reference>
<comment type="caution">
    <text evidence="3">The sequence shown here is derived from an EMBL/GenBank/DDBJ whole genome shotgun (WGS) entry which is preliminary data.</text>
</comment>
<dbReference type="Proteomes" id="UP000282574">
    <property type="component" value="Unassembled WGS sequence"/>
</dbReference>
<dbReference type="EMBL" id="RSCK01000024">
    <property type="protein sequence ID" value="RUT11550.1"/>
    <property type="molecule type" value="Genomic_DNA"/>
</dbReference>
<dbReference type="InterPro" id="IPR014710">
    <property type="entry name" value="RmlC-like_jellyroll"/>
</dbReference>
<dbReference type="GO" id="GO:0005829">
    <property type="term" value="C:cytosol"/>
    <property type="evidence" value="ECO:0007669"/>
    <property type="project" value="TreeGrafter"/>
</dbReference>
<gene>
    <name evidence="3" type="ORF">DSM107010_32020</name>
</gene>
<keyword evidence="1 3" id="KW-0238">DNA-binding</keyword>
<protein>
    <submittedName>
        <fullName evidence="3">DNA-binding protein</fullName>
    </submittedName>
</protein>
<dbReference type="InterPro" id="IPR001387">
    <property type="entry name" value="Cro/C1-type_HTH"/>
</dbReference>
<dbReference type="GO" id="GO:0003677">
    <property type="term" value="F:DNA binding"/>
    <property type="evidence" value="ECO:0007669"/>
    <property type="project" value="UniProtKB-KW"/>
</dbReference>
<dbReference type="Gene3D" id="2.60.120.10">
    <property type="entry name" value="Jelly Rolls"/>
    <property type="match status" value="1"/>
</dbReference>
<keyword evidence="4" id="KW-1185">Reference proteome</keyword>
<dbReference type="GO" id="GO:0003700">
    <property type="term" value="F:DNA-binding transcription factor activity"/>
    <property type="evidence" value="ECO:0007669"/>
    <property type="project" value="TreeGrafter"/>
</dbReference>
<proteinExistence type="predicted"/>
<dbReference type="Pfam" id="PF07883">
    <property type="entry name" value="Cupin_2"/>
    <property type="match status" value="1"/>
</dbReference>
<dbReference type="RefSeq" id="WP_015156991.1">
    <property type="nucleotide sequence ID" value="NZ_JAVKZF010000006.1"/>
</dbReference>
<dbReference type="SMART" id="SM00530">
    <property type="entry name" value="HTH_XRE"/>
    <property type="match status" value="1"/>
</dbReference>
<organism evidence="3 4">
    <name type="scientific">Chroococcidiopsis cubana SAG 39.79</name>
    <dbReference type="NCBI Taxonomy" id="388085"/>
    <lineage>
        <taxon>Bacteria</taxon>
        <taxon>Bacillati</taxon>
        <taxon>Cyanobacteriota</taxon>
        <taxon>Cyanophyceae</taxon>
        <taxon>Chroococcidiopsidales</taxon>
        <taxon>Chroococcidiopsidaceae</taxon>
        <taxon>Chroococcidiopsis</taxon>
    </lineage>
</organism>
<dbReference type="Pfam" id="PF01381">
    <property type="entry name" value="HTH_3"/>
    <property type="match status" value="1"/>
</dbReference>
<dbReference type="PROSITE" id="PS50943">
    <property type="entry name" value="HTH_CROC1"/>
    <property type="match status" value="1"/>
</dbReference>
<dbReference type="SUPFAM" id="SSF47413">
    <property type="entry name" value="lambda repressor-like DNA-binding domains"/>
    <property type="match status" value="1"/>
</dbReference>
<dbReference type="SUPFAM" id="SSF51182">
    <property type="entry name" value="RmlC-like cupins"/>
    <property type="match status" value="1"/>
</dbReference>
<dbReference type="Gene3D" id="1.10.260.40">
    <property type="entry name" value="lambda repressor-like DNA-binding domains"/>
    <property type="match status" value="1"/>
</dbReference>
<sequence length="191" mass="21005">MTRQPSPPAIGAIVKSIRKRRNLTLEQLAQRSHVSKSMLSQIERELTNPTIATLWSLAHALDVSITELVSQAHVETAIAPTKIEVMRSHHTPTIASQDSKCKLRILSPISSAGATEWYELVMQPNACLESEPHASGSYEHLTVLRGNLLVKSSTCEQTLNAGDTARYPADLHHQIQNIGAEEARALLVYVL</sequence>
<dbReference type="InterPro" id="IPR011051">
    <property type="entry name" value="RmlC_Cupin_sf"/>
</dbReference>
<dbReference type="CDD" id="cd00093">
    <property type="entry name" value="HTH_XRE"/>
    <property type="match status" value="1"/>
</dbReference>
<dbReference type="PANTHER" id="PTHR46797">
    <property type="entry name" value="HTH-TYPE TRANSCRIPTIONAL REGULATOR"/>
    <property type="match status" value="1"/>
</dbReference>
<dbReference type="InterPro" id="IPR013096">
    <property type="entry name" value="Cupin_2"/>
</dbReference>
<name>A0AB37UJM6_9CYAN</name>
<evidence type="ECO:0000313" key="4">
    <source>
        <dbReference type="Proteomes" id="UP000282574"/>
    </source>
</evidence>
<dbReference type="InterPro" id="IPR050807">
    <property type="entry name" value="TransReg_Diox_bact_type"/>
</dbReference>
<evidence type="ECO:0000256" key="1">
    <source>
        <dbReference type="ARBA" id="ARBA00023125"/>
    </source>
</evidence>
<dbReference type="PANTHER" id="PTHR46797:SF1">
    <property type="entry name" value="METHYLPHOSPHONATE SYNTHASE"/>
    <property type="match status" value="1"/>
</dbReference>
<dbReference type="CDD" id="cd02209">
    <property type="entry name" value="cupin_XRE_C"/>
    <property type="match status" value="1"/>
</dbReference>